<dbReference type="Proteomes" id="UP000310095">
    <property type="component" value="Unassembled WGS sequence"/>
</dbReference>
<evidence type="ECO:0000313" key="1">
    <source>
        <dbReference type="EMBL" id="TMM66367.1"/>
    </source>
</evidence>
<name>A0ABY2VPP0_9PSED</name>
<comment type="caution">
    <text evidence="1">The sequence shown here is derived from an EMBL/GenBank/DDBJ whole genome shotgun (WGS) entry which is preliminary data.</text>
</comment>
<protein>
    <submittedName>
        <fullName evidence="1">Uncharacterized protein</fullName>
    </submittedName>
</protein>
<dbReference type="RefSeq" id="WP_041774235.1">
    <property type="nucleotide sequence ID" value="NZ_BQHT01000034.1"/>
</dbReference>
<keyword evidence="2" id="KW-1185">Reference proteome</keyword>
<evidence type="ECO:0000313" key="2">
    <source>
        <dbReference type="Proteomes" id="UP000310095"/>
    </source>
</evidence>
<gene>
    <name evidence="1" type="ORF">FEF10_02590</name>
</gene>
<organism evidence="1 2">
    <name type="scientific">Pseudomonas protegens</name>
    <dbReference type="NCBI Taxonomy" id="380021"/>
    <lineage>
        <taxon>Bacteria</taxon>
        <taxon>Pseudomonadati</taxon>
        <taxon>Pseudomonadota</taxon>
        <taxon>Gammaproteobacteria</taxon>
        <taxon>Pseudomonadales</taxon>
        <taxon>Pseudomonadaceae</taxon>
        <taxon>Pseudomonas</taxon>
    </lineage>
</organism>
<reference evidence="1 2" key="1">
    <citation type="submission" date="2019-05" db="EMBL/GenBank/DDBJ databases">
        <title>Identification and Biocontrol Activity Analysis of Biocontrol Strain PF-1 Based on Genome-wide Data.</title>
        <authorList>
            <person name="Qi J."/>
        </authorList>
    </citation>
    <scope>NUCLEOTIDE SEQUENCE [LARGE SCALE GENOMIC DNA]</scope>
    <source>
        <strain evidence="1 2">PF-1</strain>
    </source>
</reference>
<accession>A0ABY2VPP0</accession>
<dbReference type="EMBL" id="VAVY01000001">
    <property type="protein sequence ID" value="TMM66367.1"/>
    <property type="molecule type" value="Genomic_DNA"/>
</dbReference>
<proteinExistence type="predicted"/>
<sequence>MKRKARMAALLASKTRTLSEPGWTFDPDRMTRISDCHSIIEVLRRIKHGEPEWAHRNVTLWFPGPSNAWVLVYSLRDARASCFDFMYADEKPPQKALSDLLEKYPECTVIDWSAGRLACIEAEGVDVETLAEIIQDVAETVWGEHSSVVDASYEEMSRA</sequence>